<feature type="domain" description="PAC" evidence="8">
    <location>
        <begin position="573"/>
        <end position="623"/>
    </location>
</feature>
<dbReference type="InterPro" id="IPR036097">
    <property type="entry name" value="HisK_dim/P_sf"/>
</dbReference>
<evidence type="ECO:0000259" key="7">
    <source>
        <dbReference type="PROSITE" id="PS50109"/>
    </source>
</evidence>
<evidence type="ECO:0000256" key="4">
    <source>
        <dbReference type="ARBA" id="ARBA00022679"/>
    </source>
</evidence>
<dbReference type="Proteomes" id="UP000251545">
    <property type="component" value="Unassembled WGS sequence"/>
</dbReference>
<dbReference type="InterPro" id="IPR052162">
    <property type="entry name" value="Sensor_kinase/Photoreceptor"/>
</dbReference>
<feature type="transmembrane region" description="Helical" evidence="6">
    <location>
        <begin position="189"/>
        <end position="210"/>
    </location>
</feature>
<dbReference type="CDD" id="cd00130">
    <property type="entry name" value="PAS"/>
    <property type="match status" value="1"/>
</dbReference>
<name>A0A362X0D5_9FLAO</name>
<dbReference type="InterPro" id="IPR013655">
    <property type="entry name" value="PAS_fold_3"/>
</dbReference>
<dbReference type="RefSeq" id="WP_146109729.1">
    <property type="nucleotide sequence ID" value="NZ_PVEO01000004.1"/>
</dbReference>
<feature type="transmembrane region" description="Helical" evidence="6">
    <location>
        <begin position="316"/>
        <end position="333"/>
    </location>
</feature>
<keyword evidence="6" id="KW-0472">Membrane</keyword>
<proteinExistence type="predicted"/>
<dbReference type="SMART" id="SM00387">
    <property type="entry name" value="HATPase_c"/>
    <property type="match status" value="1"/>
</dbReference>
<keyword evidence="5" id="KW-0418">Kinase</keyword>
<keyword evidence="6" id="KW-1133">Transmembrane helix</keyword>
<evidence type="ECO:0000313" key="9">
    <source>
        <dbReference type="EMBL" id="PQV49029.1"/>
    </source>
</evidence>
<dbReference type="PROSITE" id="PS50109">
    <property type="entry name" value="HIS_KIN"/>
    <property type="match status" value="1"/>
</dbReference>
<dbReference type="SUPFAM" id="SSF55785">
    <property type="entry name" value="PYP-like sensor domain (PAS domain)"/>
    <property type="match status" value="3"/>
</dbReference>
<comment type="caution">
    <text evidence="9">The sequence shown here is derived from an EMBL/GenBank/DDBJ whole genome shotgun (WGS) entry which is preliminary data.</text>
</comment>
<dbReference type="InterPro" id="IPR004358">
    <property type="entry name" value="Sig_transdc_His_kin-like_C"/>
</dbReference>
<dbReference type="PANTHER" id="PTHR43304">
    <property type="entry name" value="PHYTOCHROME-LIKE PROTEIN CPH1"/>
    <property type="match status" value="1"/>
</dbReference>
<evidence type="ECO:0000256" key="3">
    <source>
        <dbReference type="ARBA" id="ARBA00022553"/>
    </source>
</evidence>
<dbReference type="AlphaFoldDB" id="A0A362X0D5"/>
<evidence type="ECO:0000313" key="10">
    <source>
        <dbReference type="Proteomes" id="UP000251545"/>
    </source>
</evidence>
<reference evidence="9 10" key="1">
    <citation type="submission" date="2018-02" db="EMBL/GenBank/DDBJ databases">
        <title>Genomic Encyclopedia of Archaeal and Bacterial Type Strains, Phase II (KMG-II): from individual species to whole genera.</title>
        <authorList>
            <person name="Goeker M."/>
        </authorList>
    </citation>
    <scope>NUCLEOTIDE SEQUENCE [LARGE SCALE GENOMIC DNA]</scope>
    <source>
        <strain evidence="9 10">DSM 21165</strain>
    </source>
</reference>
<dbReference type="InterPro" id="IPR003661">
    <property type="entry name" value="HisK_dim/P_dom"/>
</dbReference>
<dbReference type="Gene3D" id="3.30.450.20">
    <property type="entry name" value="PAS domain"/>
    <property type="match status" value="4"/>
</dbReference>
<gene>
    <name evidence="9" type="ORF">CLV33_104236</name>
</gene>
<dbReference type="InterPro" id="IPR000700">
    <property type="entry name" value="PAS-assoc_C"/>
</dbReference>
<comment type="catalytic activity">
    <reaction evidence="1">
        <text>ATP + protein L-histidine = ADP + protein N-phospho-L-histidine.</text>
        <dbReference type="EC" id="2.7.13.3"/>
    </reaction>
</comment>
<evidence type="ECO:0000256" key="1">
    <source>
        <dbReference type="ARBA" id="ARBA00000085"/>
    </source>
</evidence>
<evidence type="ECO:0000259" key="8">
    <source>
        <dbReference type="PROSITE" id="PS50113"/>
    </source>
</evidence>
<dbReference type="SUPFAM" id="SSF47384">
    <property type="entry name" value="Homodimeric domain of signal transducing histidine kinase"/>
    <property type="match status" value="1"/>
</dbReference>
<dbReference type="EC" id="2.7.13.3" evidence="2"/>
<dbReference type="PRINTS" id="PR00344">
    <property type="entry name" value="BCTRLSENSOR"/>
</dbReference>
<dbReference type="CDD" id="cd00082">
    <property type="entry name" value="HisKA"/>
    <property type="match status" value="1"/>
</dbReference>
<dbReference type="EMBL" id="PVEO01000004">
    <property type="protein sequence ID" value="PQV49029.1"/>
    <property type="molecule type" value="Genomic_DNA"/>
</dbReference>
<dbReference type="GO" id="GO:0000155">
    <property type="term" value="F:phosphorelay sensor kinase activity"/>
    <property type="evidence" value="ECO:0007669"/>
    <property type="project" value="InterPro"/>
</dbReference>
<dbReference type="Pfam" id="PF02518">
    <property type="entry name" value="HATPase_c"/>
    <property type="match status" value="1"/>
</dbReference>
<dbReference type="InterPro" id="IPR000014">
    <property type="entry name" value="PAS"/>
</dbReference>
<dbReference type="Pfam" id="PF00512">
    <property type="entry name" value="HisKA"/>
    <property type="match status" value="1"/>
</dbReference>
<keyword evidence="4" id="KW-0808">Transferase</keyword>
<dbReference type="Gene3D" id="3.30.565.10">
    <property type="entry name" value="Histidine kinase-like ATPase, C-terminal domain"/>
    <property type="match status" value="1"/>
</dbReference>
<evidence type="ECO:0000256" key="2">
    <source>
        <dbReference type="ARBA" id="ARBA00012438"/>
    </source>
</evidence>
<dbReference type="PANTHER" id="PTHR43304:SF1">
    <property type="entry name" value="PAC DOMAIN-CONTAINING PROTEIN"/>
    <property type="match status" value="1"/>
</dbReference>
<protein>
    <recommendedName>
        <fullName evidence="2">histidine kinase</fullName>
        <ecNumber evidence="2">2.7.13.3</ecNumber>
    </recommendedName>
</protein>
<dbReference type="Pfam" id="PF08447">
    <property type="entry name" value="PAS_3"/>
    <property type="match status" value="2"/>
</dbReference>
<dbReference type="SMART" id="SM00388">
    <property type="entry name" value="HisKA"/>
    <property type="match status" value="1"/>
</dbReference>
<evidence type="ECO:0000256" key="6">
    <source>
        <dbReference type="SAM" id="Phobius"/>
    </source>
</evidence>
<dbReference type="InterPro" id="IPR003594">
    <property type="entry name" value="HATPase_dom"/>
</dbReference>
<dbReference type="InterPro" id="IPR005467">
    <property type="entry name" value="His_kinase_dom"/>
</dbReference>
<dbReference type="Pfam" id="PF13426">
    <property type="entry name" value="PAS_9"/>
    <property type="match status" value="2"/>
</dbReference>
<organism evidence="9 10">
    <name type="scientific">Jejuia pallidilutea</name>
    <dbReference type="NCBI Taxonomy" id="504487"/>
    <lineage>
        <taxon>Bacteria</taxon>
        <taxon>Pseudomonadati</taxon>
        <taxon>Bacteroidota</taxon>
        <taxon>Flavobacteriia</taxon>
        <taxon>Flavobacteriales</taxon>
        <taxon>Flavobacteriaceae</taxon>
        <taxon>Jejuia</taxon>
    </lineage>
</organism>
<dbReference type="SUPFAM" id="SSF55874">
    <property type="entry name" value="ATPase domain of HSP90 chaperone/DNA topoisomerase II/histidine kinase"/>
    <property type="match status" value="1"/>
</dbReference>
<feature type="domain" description="Histidine kinase" evidence="7">
    <location>
        <begin position="774"/>
        <end position="999"/>
    </location>
</feature>
<dbReference type="InterPro" id="IPR035965">
    <property type="entry name" value="PAS-like_dom_sf"/>
</dbReference>
<dbReference type="InterPro" id="IPR036890">
    <property type="entry name" value="HATPase_C_sf"/>
</dbReference>
<keyword evidence="6" id="KW-0812">Transmembrane</keyword>
<dbReference type="PROSITE" id="PS50113">
    <property type="entry name" value="PAC"/>
    <property type="match status" value="1"/>
</dbReference>
<keyword evidence="3" id="KW-0597">Phosphoprotein</keyword>
<dbReference type="Gene3D" id="1.10.287.130">
    <property type="match status" value="1"/>
</dbReference>
<evidence type="ECO:0000256" key="5">
    <source>
        <dbReference type="ARBA" id="ARBA00022777"/>
    </source>
</evidence>
<sequence length="999" mass="115225">MDLKRIYKSSKTYIVLLIIAVALLLFTTSMAYKQIMRMQESADMVAHTLRVYNAIGDLTSHYSKADSEEFRNEILKNKAANSTIAAYKQEGKTVINNLEFLVSDNESQRAHLKPLKALLNSLYSQLINLDSITYTSNAVPFEIRENQKSKINKTLFDIRGIKNRMQKQEENLLKKREIVYKSHKSTAPIVLLVLAFFALFVFIISFYKIYLNKLEIRKSEFFLKTVLNTTDNIVNYYEPIFDAHNSNHIKDFKIVFANNRNYDYLGLQPKAITGKTFTETFPFLVDNGDFDKLVKSYKENQKVELDRGVIVKNKKMWFYTLVTPLLNGILITSRNATYEEKTKAAQLELKKRLEKQNLELLDNRAFLGNLFKSISHVVMHFKSIRDKNNAIIDFEILFVNDKINPITSDIPSEIKNKKTSEIFPGIFNNGVFENLVQAIETKTPITYEVPYYENGYEQWFKATAIKLGDGVTVTTVDITEEKKRSDQLIQLNERLSVQNTIFADAEILAATGSYIWDIDDDVSELSDNYYRLLGCEPNEFKLSFKTYRSFIHPDDLQEYDKKGLEIAKNKRIEEHTYRIITKQGNVKYLKTNGQFIKKNNKTVVVGVVQDVTAVVEFENKLKQSNDNLKFQNTFLEDAEVLGKMGSFRVNTTNNSSEISDNIYRMLDCKPHEFAPTPKAYFTFVHPDDLSNFKKNINKILVSKTFKPFRCRIITKNETVKYFKFTGHFDTYNDDEYLFGLIQDVTDDIKAEAFLKLKNRELTRSNAELESFNRVASHDLQEPLRKLQLFVSRIEDREGDQLSEKGTVYFGKIKNAVTRMQALISNLLTYSRIDSTKKDFEKVNLNQALDKVKDDLADRIKEANASIIADKLPKIKGVVFQVEQLFTNILSNALKYKSTNKAPKVQIVYKKVSASELPKHIIKESKKYHRISFIDNGIGFDTKYSKKIFEVFQRLHQKTEYSGTGIGLAICEKIVENHNGYIFAKGEVGVGSEFVVYFPA</sequence>
<accession>A0A362X0D5</accession>
<dbReference type="NCBIfam" id="TIGR00229">
    <property type="entry name" value="sensory_box"/>
    <property type="match status" value="1"/>
</dbReference>